<dbReference type="AlphaFoldDB" id="A0A024S3A3"/>
<dbReference type="KEGG" id="trr:M419DRAFT_88121"/>
<organism evidence="1 2">
    <name type="scientific">Hypocrea jecorina (strain ATCC 56765 / BCRC 32924 / NRRL 11460 / Rut C-30)</name>
    <name type="common">Trichoderma reesei</name>
    <dbReference type="NCBI Taxonomy" id="1344414"/>
    <lineage>
        <taxon>Eukaryota</taxon>
        <taxon>Fungi</taxon>
        <taxon>Dikarya</taxon>
        <taxon>Ascomycota</taxon>
        <taxon>Pezizomycotina</taxon>
        <taxon>Sordariomycetes</taxon>
        <taxon>Hypocreomycetidae</taxon>
        <taxon>Hypocreales</taxon>
        <taxon>Hypocreaceae</taxon>
        <taxon>Trichoderma</taxon>
    </lineage>
</organism>
<evidence type="ECO:0000313" key="2">
    <source>
        <dbReference type="Proteomes" id="UP000024376"/>
    </source>
</evidence>
<sequence>MTQGAVKLMRKAACQSRRSAPLDRLLHVAHWGRGSVGSGKSADRGIALEAWPLLTGVLKPGSTGSRYCNSKMKAIQCQQTKTMLAALSNSTRNSTHCVVIPQPGIDGNGSQRGGVTRGDPLAPIPISQSGNTRLKGPKQGKKGSLACITASTKVGRGV</sequence>
<proteinExistence type="predicted"/>
<dbReference type="HOGENOM" id="CLU_1669611_0_0_1"/>
<protein>
    <submittedName>
        <fullName evidence="1">Uncharacterized protein</fullName>
    </submittedName>
</protein>
<name>A0A024S3A3_HYPJR</name>
<gene>
    <name evidence="1" type="ORF">M419DRAFT_88121</name>
</gene>
<evidence type="ECO:0000313" key="1">
    <source>
        <dbReference type="EMBL" id="ETR98706.1"/>
    </source>
</evidence>
<reference evidence="2" key="1">
    <citation type="journal article" date="2013" name="Ind. Biotechnol.">
        <title>Comparative genomics analysis of Trichoderma reesei strains.</title>
        <authorList>
            <person name="Koike H."/>
            <person name="Aerts A."/>
            <person name="LaButti K."/>
            <person name="Grigoriev I.V."/>
            <person name="Baker S.E."/>
        </authorList>
    </citation>
    <scope>NUCLEOTIDE SEQUENCE [LARGE SCALE GENOMIC DNA]</scope>
    <source>
        <strain evidence="2">ATCC 56765 / BCRC 32924 / NRRL 11460 / Rut C-30</strain>
    </source>
</reference>
<dbReference type="EMBL" id="KI911160">
    <property type="protein sequence ID" value="ETR98706.1"/>
    <property type="molecule type" value="Genomic_DNA"/>
</dbReference>
<accession>A0A024S3A3</accession>
<dbReference type="Proteomes" id="UP000024376">
    <property type="component" value="Unassembled WGS sequence"/>
</dbReference>